<sequence>MREHMGDDQFVLNERIAFKQEGVARVGIDDELINFAQAEIVLHFHFMERLAEAPVAEARRMP</sequence>
<gene>
    <name evidence="1" type="ORF">PACILC2_28540</name>
</gene>
<proteinExistence type="predicted"/>
<evidence type="ECO:0000313" key="1">
    <source>
        <dbReference type="EMBL" id="GIQ64286.1"/>
    </source>
</evidence>
<evidence type="ECO:0000313" key="2">
    <source>
        <dbReference type="Proteomes" id="UP000680304"/>
    </source>
</evidence>
<reference evidence="1 2" key="1">
    <citation type="submission" date="2021-04" db="EMBL/GenBank/DDBJ databases">
        <title>Draft genome sequence of Paenibacillus cisolokensis, LC2-13A.</title>
        <authorList>
            <person name="Uke A."/>
            <person name="Chhe C."/>
            <person name="Baramee S."/>
            <person name="Kosugi A."/>
        </authorList>
    </citation>
    <scope>NUCLEOTIDE SEQUENCE [LARGE SCALE GENOMIC DNA]</scope>
    <source>
        <strain evidence="1 2">LC2-13A</strain>
    </source>
</reference>
<keyword evidence="2" id="KW-1185">Reference proteome</keyword>
<dbReference type="EMBL" id="BOVJ01000088">
    <property type="protein sequence ID" value="GIQ64286.1"/>
    <property type="molecule type" value="Genomic_DNA"/>
</dbReference>
<name>A0ABQ4N7Z4_9BACL</name>
<comment type="caution">
    <text evidence="1">The sequence shown here is derived from an EMBL/GenBank/DDBJ whole genome shotgun (WGS) entry which is preliminary data.</text>
</comment>
<accession>A0ABQ4N7Z4</accession>
<dbReference type="Proteomes" id="UP000680304">
    <property type="component" value="Unassembled WGS sequence"/>
</dbReference>
<organism evidence="1 2">
    <name type="scientific">Paenibacillus cisolokensis</name>
    <dbReference type="NCBI Taxonomy" id="1658519"/>
    <lineage>
        <taxon>Bacteria</taxon>
        <taxon>Bacillati</taxon>
        <taxon>Bacillota</taxon>
        <taxon>Bacilli</taxon>
        <taxon>Bacillales</taxon>
        <taxon>Paenibacillaceae</taxon>
        <taxon>Paenibacillus</taxon>
    </lineage>
</organism>
<protein>
    <submittedName>
        <fullName evidence="1">Uncharacterized protein</fullName>
    </submittedName>
</protein>